<dbReference type="PANTHER" id="PTHR12231:SF253">
    <property type="entry name" value="DPR-INTERACTING PROTEIN ETA, ISOFORM B-RELATED"/>
    <property type="match status" value="1"/>
</dbReference>
<dbReference type="InterPro" id="IPR036179">
    <property type="entry name" value="Ig-like_dom_sf"/>
</dbReference>
<keyword evidence="2" id="KW-0677">Repeat</keyword>
<dbReference type="SMART" id="SM00408">
    <property type="entry name" value="IGc2"/>
    <property type="match status" value="1"/>
</dbReference>
<name>A0A0N4VQM4_ENTVE</name>
<evidence type="ECO:0000256" key="3">
    <source>
        <dbReference type="ARBA" id="ARBA00023157"/>
    </source>
</evidence>
<organism evidence="8">
    <name type="scientific">Enterobius vermicularis</name>
    <name type="common">Human pinworm</name>
    <dbReference type="NCBI Taxonomy" id="51028"/>
    <lineage>
        <taxon>Eukaryota</taxon>
        <taxon>Metazoa</taxon>
        <taxon>Ecdysozoa</taxon>
        <taxon>Nematoda</taxon>
        <taxon>Chromadorea</taxon>
        <taxon>Rhabditida</taxon>
        <taxon>Spirurina</taxon>
        <taxon>Oxyuridomorpha</taxon>
        <taxon>Oxyuroidea</taxon>
        <taxon>Oxyuridae</taxon>
        <taxon>Enterobius</taxon>
    </lineage>
</organism>
<dbReference type="AlphaFoldDB" id="A0A0N4VQM4"/>
<keyword evidence="3" id="KW-1015">Disulfide bond</keyword>
<dbReference type="InterPro" id="IPR051170">
    <property type="entry name" value="Neural/epithelial_adhesion"/>
</dbReference>
<keyword evidence="7" id="KW-1185">Reference proteome</keyword>
<evidence type="ECO:0000313" key="7">
    <source>
        <dbReference type="Proteomes" id="UP000274131"/>
    </source>
</evidence>
<dbReference type="InterPro" id="IPR013098">
    <property type="entry name" value="Ig_I-set"/>
</dbReference>
<dbReference type="WBParaSite" id="EVEC_0001332501-mRNA-1">
    <property type="protein sequence ID" value="EVEC_0001332501-mRNA-1"/>
    <property type="gene ID" value="EVEC_0001332501"/>
</dbReference>
<dbReference type="InterPro" id="IPR003599">
    <property type="entry name" value="Ig_sub"/>
</dbReference>
<dbReference type="EMBL" id="UXUI01014805">
    <property type="protein sequence ID" value="VDD97719.1"/>
    <property type="molecule type" value="Genomic_DNA"/>
</dbReference>
<keyword evidence="4" id="KW-0393">Immunoglobulin domain</keyword>
<dbReference type="FunFam" id="2.60.40.10:FF:000032">
    <property type="entry name" value="palladin isoform X1"/>
    <property type="match status" value="1"/>
</dbReference>
<evidence type="ECO:0000313" key="6">
    <source>
        <dbReference type="EMBL" id="VDD97719.1"/>
    </source>
</evidence>
<dbReference type="PROSITE" id="PS50835">
    <property type="entry name" value="IG_LIKE"/>
    <property type="match status" value="1"/>
</dbReference>
<reference evidence="8" key="1">
    <citation type="submission" date="2017-02" db="UniProtKB">
        <authorList>
            <consortium name="WormBaseParasite"/>
        </authorList>
    </citation>
    <scope>IDENTIFICATION</scope>
</reference>
<evidence type="ECO:0000259" key="5">
    <source>
        <dbReference type="PROSITE" id="PS50835"/>
    </source>
</evidence>
<dbReference type="STRING" id="51028.A0A0N4VQM4"/>
<gene>
    <name evidence="6" type="ORF">EVEC_LOCUS12470</name>
</gene>
<evidence type="ECO:0000256" key="2">
    <source>
        <dbReference type="ARBA" id="ARBA00022737"/>
    </source>
</evidence>
<evidence type="ECO:0000256" key="1">
    <source>
        <dbReference type="ARBA" id="ARBA00022729"/>
    </source>
</evidence>
<proteinExistence type="predicted"/>
<dbReference type="SUPFAM" id="SSF48726">
    <property type="entry name" value="Immunoglobulin"/>
    <property type="match status" value="1"/>
</dbReference>
<protein>
    <submittedName>
        <fullName evidence="8">Ig-like domain-containing protein</fullName>
    </submittedName>
</protein>
<dbReference type="PANTHER" id="PTHR12231">
    <property type="entry name" value="CTX-RELATED TYPE I TRANSMEMBRANE PROTEIN"/>
    <property type="match status" value="1"/>
</dbReference>
<dbReference type="Pfam" id="PF07679">
    <property type="entry name" value="I-set"/>
    <property type="match status" value="1"/>
</dbReference>
<reference evidence="6 7" key="2">
    <citation type="submission" date="2018-10" db="EMBL/GenBank/DDBJ databases">
        <authorList>
            <consortium name="Pathogen Informatics"/>
        </authorList>
    </citation>
    <scope>NUCLEOTIDE SEQUENCE [LARGE SCALE GENOMIC DNA]</scope>
</reference>
<dbReference type="InterPro" id="IPR007110">
    <property type="entry name" value="Ig-like_dom"/>
</dbReference>
<dbReference type="Gene3D" id="2.60.40.10">
    <property type="entry name" value="Immunoglobulins"/>
    <property type="match status" value="1"/>
</dbReference>
<keyword evidence="1" id="KW-0732">Signal</keyword>
<dbReference type="Proteomes" id="UP000274131">
    <property type="component" value="Unassembled WGS sequence"/>
</dbReference>
<dbReference type="SMART" id="SM00409">
    <property type="entry name" value="IG"/>
    <property type="match status" value="1"/>
</dbReference>
<accession>A0A0N4VQM4</accession>
<evidence type="ECO:0000256" key="4">
    <source>
        <dbReference type="ARBA" id="ARBA00023319"/>
    </source>
</evidence>
<dbReference type="InterPro" id="IPR013783">
    <property type="entry name" value="Ig-like_fold"/>
</dbReference>
<evidence type="ECO:0000313" key="8">
    <source>
        <dbReference type="WBParaSite" id="EVEC_0001332501-mRNA-1"/>
    </source>
</evidence>
<dbReference type="OrthoDB" id="10028801at2759"/>
<dbReference type="InterPro" id="IPR003598">
    <property type="entry name" value="Ig_sub2"/>
</dbReference>
<feature type="domain" description="Ig-like" evidence="5">
    <location>
        <begin position="3"/>
        <end position="92"/>
    </location>
</feature>
<sequence length="147" mass="17049">MLNEFTESPYSQSFREGESGELRCIAPNAVPKPEIIWYKDGKIVERSQEGHIIYSNDDSLLITPVSLADEGRYYCVARNLMGQRKSDTAIISVYDCGICWLDDWVEKICWSKYDADNQPEYDDDIQELFKWLLKTKKLISGYAFVQK</sequence>